<feature type="DNA-binding region" description="H-T-H motif" evidence="4">
    <location>
        <begin position="195"/>
        <end position="214"/>
    </location>
</feature>
<dbReference type="Gene3D" id="1.10.10.60">
    <property type="entry name" value="Homeodomain-like"/>
    <property type="match status" value="1"/>
</dbReference>
<dbReference type="PANTHER" id="PTHR35010">
    <property type="entry name" value="BLL4672 PROTEIN-RELATED"/>
    <property type="match status" value="1"/>
</dbReference>
<dbReference type="SUPFAM" id="SSF47413">
    <property type="entry name" value="lambda repressor-like DNA-binding domains"/>
    <property type="match status" value="1"/>
</dbReference>
<dbReference type="PRINTS" id="PR00455">
    <property type="entry name" value="HTHTETR"/>
</dbReference>
<proteinExistence type="predicted"/>
<keyword evidence="1" id="KW-0805">Transcription regulation</keyword>
<keyword evidence="3" id="KW-0804">Transcription</keyword>
<name>A0ABP8Q782_9ACTN</name>
<feature type="domain" description="HTH cro/C1-type" evidence="5">
    <location>
        <begin position="36"/>
        <end position="83"/>
    </location>
</feature>
<sequence>MRDDNRLGEFLRARRELVTPEEAGLVARVPGRRVPGLRREEVATLAGISVEYLTRLERGKDRSPSRQVLDALAAVLRLDGEAVRYLHSLVWPVGEPPGVTDAGRPVPALARALSRFGDEIAYILDPYFDVVSCSATRGPPARRRDPQAPSMAVSQGVSYDLTVSYSTDPRAARSREAMLVAARELLVNEGPGAITHQRVAQQAGVGRATVYRHWPRAEQLLLEVMGGADQPLFKDPETPVRPWLHRQLRQMADELSVPAVAAVALTLHQSAIWDPRIAHQRDESVKTIAERIHAAVRAAAAGGEVETDVGPADLSAMLVGPIVYLTTMQKDAVSDDLIDRLIDSVGTWRR</sequence>
<dbReference type="CDD" id="cd00093">
    <property type="entry name" value="HTH_XRE"/>
    <property type="match status" value="1"/>
</dbReference>
<dbReference type="InterPro" id="IPR009057">
    <property type="entry name" value="Homeodomain-like_sf"/>
</dbReference>
<dbReference type="PROSITE" id="PS50943">
    <property type="entry name" value="HTH_CROC1"/>
    <property type="match status" value="1"/>
</dbReference>
<dbReference type="Gene3D" id="1.10.357.10">
    <property type="entry name" value="Tetracycline Repressor, domain 2"/>
    <property type="match status" value="1"/>
</dbReference>
<feature type="domain" description="HTH tetR-type" evidence="6">
    <location>
        <begin position="172"/>
        <end position="232"/>
    </location>
</feature>
<dbReference type="InterPro" id="IPR011075">
    <property type="entry name" value="TetR_C"/>
</dbReference>
<evidence type="ECO:0000259" key="6">
    <source>
        <dbReference type="PROSITE" id="PS50977"/>
    </source>
</evidence>
<dbReference type="PROSITE" id="PS50977">
    <property type="entry name" value="HTH_TETR_2"/>
    <property type="match status" value="1"/>
</dbReference>
<dbReference type="RefSeq" id="WP_345466282.1">
    <property type="nucleotide sequence ID" value="NZ_BAABHF010000023.1"/>
</dbReference>
<dbReference type="SUPFAM" id="SSF48498">
    <property type="entry name" value="Tetracyclin repressor-like, C-terminal domain"/>
    <property type="match status" value="1"/>
</dbReference>
<dbReference type="SUPFAM" id="SSF46689">
    <property type="entry name" value="Homeodomain-like"/>
    <property type="match status" value="1"/>
</dbReference>
<keyword evidence="8" id="KW-1185">Reference proteome</keyword>
<dbReference type="InterPro" id="IPR001647">
    <property type="entry name" value="HTH_TetR"/>
</dbReference>
<keyword evidence="2 4" id="KW-0238">DNA-binding</keyword>
<reference evidence="8" key="1">
    <citation type="journal article" date="2019" name="Int. J. Syst. Evol. Microbiol.">
        <title>The Global Catalogue of Microorganisms (GCM) 10K type strain sequencing project: providing services to taxonomists for standard genome sequencing and annotation.</title>
        <authorList>
            <consortium name="The Broad Institute Genomics Platform"/>
            <consortium name="The Broad Institute Genome Sequencing Center for Infectious Disease"/>
            <person name="Wu L."/>
            <person name="Ma J."/>
        </authorList>
    </citation>
    <scope>NUCLEOTIDE SEQUENCE [LARGE SCALE GENOMIC DNA]</scope>
    <source>
        <strain evidence="8">JCM 17933</strain>
    </source>
</reference>
<evidence type="ECO:0000313" key="8">
    <source>
        <dbReference type="Proteomes" id="UP001500503"/>
    </source>
</evidence>
<dbReference type="Gene3D" id="1.10.260.40">
    <property type="entry name" value="lambda repressor-like DNA-binding domains"/>
    <property type="match status" value="1"/>
</dbReference>
<dbReference type="InterPro" id="IPR036271">
    <property type="entry name" value="Tet_transcr_reg_TetR-rel_C_sf"/>
</dbReference>
<dbReference type="InterPro" id="IPR010982">
    <property type="entry name" value="Lambda_DNA-bd_dom_sf"/>
</dbReference>
<dbReference type="Pfam" id="PF13560">
    <property type="entry name" value="HTH_31"/>
    <property type="match status" value="1"/>
</dbReference>
<evidence type="ECO:0000256" key="1">
    <source>
        <dbReference type="ARBA" id="ARBA00023015"/>
    </source>
</evidence>
<evidence type="ECO:0000256" key="3">
    <source>
        <dbReference type="ARBA" id="ARBA00023163"/>
    </source>
</evidence>
<evidence type="ECO:0000259" key="5">
    <source>
        <dbReference type="PROSITE" id="PS50943"/>
    </source>
</evidence>
<dbReference type="Proteomes" id="UP001500503">
    <property type="component" value="Unassembled WGS sequence"/>
</dbReference>
<dbReference type="PANTHER" id="PTHR35010:SF2">
    <property type="entry name" value="BLL4672 PROTEIN"/>
    <property type="match status" value="1"/>
</dbReference>
<evidence type="ECO:0000256" key="4">
    <source>
        <dbReference type="PROSITE-ProRule" id="PRU00335"/>
    </source>
</evidence>
<organism evidence="7 8">
    <name type="scientific">Actinoallomurus oryzae</name>
    <dbReference type="NCBI Taxonomy" id="502180"/>
    <lineage>
        <taxon>Bacteria</taxon>
        <taxon>Bacillati</taxon>
        <taxon>Actinomycetota</taxon>
        <taxon>Actinomycetes</taxon>
        <taxon>Streptosporangiales</taxon>
        <taxon>Thermomonosporaceae</taxon>
        <taxon>Actinoallomurus</taxon>
    </lineage>
</organism>
<dbReference type="SMART" id="SM00530">
    <property type="entry name" value="HTH_XRE"/>
    <property type="match status" value="1"/>
</dbReference>
<protein>
    <recommendedName>
        <fullName evidence="9">TetR family transcriptional regulator</fullName>
    </recommendedName>
</protein>
<dbReference type="EMBL" id="BAABHF010000023">
    <property type="protein sequence ID" value="GAA4497988.1"/>
    <property type="molecule type" value="Genomic_DNA"/>
</dbReference>
<evidence type="ECO:0000313" key="7">
    <source>
        <dbReference type="EMBL" id="GAA4497988.1"/>
    </source>
</evidence>
<gene>
    <name evidence="7" type="ORF">GCM10023191_042370</name>
</gene>
<dbReference type="InterPro" id="IPR001387">
    <property type="entry name" value="Cro/C1-type_HTH"/>
</dbReference>
<dbReference type="Pfam" id="PF00440">
    <property type="entry name" value="TetR_N"/>
    <property type="match status" value="1"/>
</dbReference>
<evidence type="ECO:0000256" key="2">
    <source>
        <dbReference type="ARBA" id="ARBA00023125"/>
    </source>
</evidence>
<evidence type="ECO:0008006" key="9">
    <source>
        <dbReference type="Google" id="ProtNLM"/>
    </source>
</evidence>
<accession>A0ABP8Q782</accession>
<comment type="caution">
    <text evidence="7">The sequence shown here is derived from an EMBL/GenBank/DDBJ whole genome shotgun (WGS) entry which is preliminary data.</text>
</comment>
<dbReference type="Pfam" id="PF16859">
    <property type="entry name" value="TetR_C_11"/>
    <property type="match status" value="1"/>
</dbReference>